<dbReference type="InterPro" id="IPR045518">
    <property type="entry name" value="2EXR"/>
</dbReference>
<dbReference type="OrthoDB" id="3473305at2759"/>
<evidence type="ECO:0000259" key="1">
    <source>
        <dbReference type="Pfam" id="PF20150"/>
    </source>
</evidence>
<dbReference type="Pfam" id="PF20150">
    <property type="entry name" value="2EXR"/>
    <property type="match status" value="1"/>
</dbReference>
<evidence type="ECO:0000313" key="3">
    <source>
        <dbReference type="Proteomes" id="UP000034680"/>
    </source>
</evidence>
<reference evidence="2 3" key="2">
    <citation type="submission" date="2015-05" db="EMBL/GenBank/DDBJ databases">
        <authorList>
            <person name="Morales-Cruz A."/>
            <person name="Amrine K.C."/>
            <person name="Cantu D."/>
        </authorList>
    </citation>
    <scope>NUCLEOTIDE SEQUENCE [LARGE SCALE GENOMIC DNA]</scope>
    <source>
        <strain evidence="2">DA912</strain>
    </source>
</reference>
<dbReference type="AlphaFoldDB" id="A0A0G2FPN2"/>
<protein>
    <recommendedName>
        <fullName evidence="1">2EXR domain-containing protein</fullName>
    </recommendedName>
</protein>
<name>A0A0G2FPN2_9PEZI</name>
<evidence type="ECO:0000313" key="2">
    <source>
        <dbReference type="EMBL" id="KKY35944.1"/>
    </source>
</evidence>
<dbReference type="Proteomes" id="UP000034680">
    <property type="component" value="Unassembled WGS sequence"/>
</dbReference>
<dbReference type="EMBL" id="LCUC01000142">
    <property type="protein sequence ID" value="KKY35944.1"/>
    <property type="molecule type" value="Genomic_DNA"/>
</dbReference>
<sequence length="261" mass="29819">MVGFGDLPVEIRSEIWAESLSNADIQGIYFFDPEDFGIKDASEGEGEGDQAESDWEVEREVMVAFPAIMHVCRESREFAKSRLSFREDTAAGVSVPCRPYRPEKDAFFVPHRHFDNFLEAVRMAQDDEYNGKLPEGTKAFCREIAHLAFSSRMLMDEDVGTFAYFVPEMTALRLLSFVFGNTDTVDLSRPLRMADLTTDKAELVPGRPRTRVHVEEMLDNIMNQSALWEISDEAIAPWDEWTGEWLFDMAAKRIERLRGLA</sequence>
<comment type="caution">
    <text evidence="2">The sequence shown here is derived from an EMBL/GenBank/DDBJ whole genome shotgun (WGS) entry which is preliminary data.</text>
</comment>
<reference evidence="2 3" key="1">
    <citation type="submission" date="2015-05" db="EMBL/GenBank/DDBJ databases">
        <title>Distinctive expansion of gene families associated with plant cell wall degradation and secondary metabolism in the genomes of grapevine trunk pathogens.</title>
        <authorList>
            <person name="Lawrence D.P."/>
            <person name="Travadon R."/>
            <person name="Rolshausen P.E."/>
            <person name="Baumgartner K."/>
        </authorList>
    </citation>
    <scope>NUCLEOTIDE SEQUENCE [LARGE SCALE GENOMIC DNA]</scope>
    <source>
        <strain evidence="2">DA912</strain>
    </source>
</reference>
<accession>A0A0G2FPN2</accession>
<proteinExistence type="predicted"/>
<organism evidence="2 3">
    <name type="scientific">Diaporthe ampelina</name>
    <dbReference type="NCBI Taxonomy" id="1214573"/>
    <lineage>
        <taxon>Eukaryota</taxon>
        <taxon>Fungi</taxon>
        <taxon>Dikarya</taxon>
        <taxon>Ascomycota</taxon>
        <taxon>Pezizomycotina</taxon>
        <taxon>Sordariomycetes</taxon>
        <taxon>Sordariomycetidae</taxon>
        <taxon>Diaporthales</taxon>
        <taxon>Diaporthaceae</taxon>
        <taxon>Diaporthe</taxon>
    </lineage>
</organism>
<gene>
    <name evidence="2" type="ORF">UCDDA912_g04083</name>
</gene>
<feature type="domain" description="2EXR" evidence="1">
    <location>
        <begin position="4"/>
        <end position="105"/>
    </location>
</feature>
<keyword evidence="3" id="KW-1185">Reference proteome</keyword>